<keyword evidence="1" id="KW-0812">Transmembrane</keyword>
<accession>A0A1G9EYT7</accession>
<keyword evidence="3" id="KW-1185">Reference proteome</keyword>
<dbReference type="Proteomes" id="UP000199053">
    <property type="component" value="Unassembled WGS sequence"/>
</dbReference>
<organism evidence="2 3">
    <name type="scientific">Maridesulfovibrio ferrireducens</name>
    <dbReference type="NCBI Taxonomy" id="246191"/>
    <lineage>
        <taxon>Bacteria</taxon>
        <taxon>Pseudomonadati</taxon>
        <taxon>Thermodesulfobacteriota</taxon>
        <taxon>Desulfovibrionia</taxon>
        <taxon>Desulfovibrionales</taxon>
        <taxon>Desulfovibrionaceae</taxon>
        <taxon>Maridesulfovibrio</taxon>
    </lineage>
</organism>
<proteinExistence type="predicted"/>
<feature type="transmembrane region" description="Helical" evidence="1">
    <location>
        <begin position="29"/>
        <end position="46"/>
    </location>
</feature>
<protein>
    <recommendedName>
        <fullName evidence="4">DUF1097 domain-containing protein</fullName>
    </recommendedName>
</protein>
<evidence type="ECO:0008006" key="4">
    <source>
        <dbReference type="Google" id="ProtNLM"/>
    </source>
</evidence>
<name>A0A1G9EYT7_9BACT</name>
<dbReference type="Pfam" id="PF06496">
    <property type="entry name" value="DUF1097"/>
    <property type="match status" value="1"/>
</dbReference>
<keyword evidence="1" id="KW-0472">Membrane</keyword>
<reference evidence="3" key="1">
    <citation type="submission" date="2016-10" db="EMBL/GenBank/DDBJ databases">
        <authorList>
            <person name="Varghese N."/>
            <person name="Submissions S."/>
        </authorList>
    </citation>
    <scope>NUCLEOTIDE SEQUENCE [LARGE SCALE GENOMIC DNA]</scope>
    <source>
        <strain evidence="3">DSM 16995</strain>
    </source>
</reference>
<dbReference type="AlphaFoldDB" id="A0A1G9EYT7"/>
<dbReference type="STRING" id="246191.SAMN05660337_1320"/>
<evidence type="ECO:0000313" key="3">
    <source>
        <dbReference type="Proteomes" id="UP000199053"/>
    </source>
</evidence>
<dbReference type="RefSeq" id="WP_092159463.1">
    <property type="nucleotide sequence ID" value="NZ_FNGA01000002.1"/>
</dbReference>
<evidence type="ECO:0000313" key="2">
    <source>
        <dbReference type="EMBL" id="SDK81339.1"/>
    </source>
</evidence>
<keyword evidence="1" id="KW-1133">Transmembrane helix</keyword>
<feature type="transmembrane region" description="Helical" evidence="1">
    <location>
        <begin position="53"/>
        <end position="71"/>
    </location>
</feature>
<dbReference type="OrthoDB" id="8588554at2"/>
<feature type="transmembrane region" description="Helical" evidence="1">
    <location>
        <begin position="83"/>
        <end position="112"/>
    </location>
</feature>
<sequence length="154" mass="15889">MNYHIAVALTSCLLAGVFGQFSADWGMLGWIGFASWACFFAAGAGIEGAKKTLITTLWGMLIGCGVVYVASTTGMSNPMLLPLTAGVFIMFACGMIPFLSFVPGAFIGCAAFLGSGALLLETTVSLLVGITLGFIAERAALVLVNKTSKSSSVQ</sequence>
<feature type="transmembrane region" description="Helical" evidence="1">
    <location>
        <begin position="124"/>
        <end position="144"/>
    </location>
</feature>
<dbReference type="EMBL" id="FNGA01000002">
    <property type="protein sequence ID" value="SDK81339.1"/>
    <property type="molecule type" value="Genomic_DNA"/>
</dbReference>
<dbReference type="InterPro" id="IPR009476">
    <property type="entry name" value="DUF1097"/>
</dbReference>
<gene>
    <name evidence="2" type="ORF">SAMN05660337_1320</name>
</gene>
<evidence type="ECO:0000256" key="1">
    <source>
        <dbReference type="SAM" id="Phobius"/>
    </source>
</evidence>